<gene>
    <name evidence="8" type="ORF">EB796_001383</name>
</gene>
<dbReference type="Pfam" id="PF00254">
    <property type="entry name" value="FKBP_C"/>
    <property type="match status" value="1"/>
</dbReference>
<evidence type="ECO:0000259" key="7">
    <source>
        <dbReference type="PROSITE" id="PS50059"/>
    </source>
</evidence>
<dbReference type="InterPro" id="IPR046357">
    <property type="entry name" value="PPIase_dom_sf"/>
</dbReference>
<dbReference type="AlphaFoldDB" id="A0A7J7KQ07"/>
<dbReference type="PROSITE" id="PS50059">
    <property type="entry name" value="FKBP_PPIASE"/>
    <property type="match status" value="1"/>
</dbReference>
<dbReference type="PANTHER" id="PTHR43811:SF19">
    <property type="entry name" value="39 KDA FK506-BINDING NUCLEAR PROTEIN"/>
    <property type="match status" value="1"/>
</dbReference>
<keyword evidence="9" id="KW-1185">Reference proteome</keyword>
<feature type="compositionally biased region" description="Acidic residues" evidence="6">
    <location>
        <begin position="106"/>
        <end position="128"/>
    </location>
</feature>
<protein>
    <recommendedName>
        <fullName evidence="4">FK506-binding protein</fullName>
        <ecNumber evidence="4">5.2.1.8</ecNumber>
    </recommendedName>
</protein>
<dbReference type="PIRSF" id="PIRSF001473">
    <property type="entry name" value="FK506-bp_FPR3"/>
    <property type="match status" value="1"/>
</dbReference>
<feature type="region of interest" description="Disordered" evidence="6">
    <location>
        <begin position="201"/>
        <end position="327"/>
    </location>
</feature>
<dbReference type="OrthoDB" id="1902587at2759"/>
<dbReference type="FunFam" id="3.10.50.40:FF:000006">
    <property type="entry name" value="Peptidyl-prolyl cis-trans isomerase"/>
    <property type="match status" value="1"/>
</dbReference>
<organism evidence="8 9">
    <name type="scientific">Bugula neritina</name>
    <name type="common">Brown bryozoan</name>
    <name type="synonym">Sertularia neritina</name>
    <dbReference type="NCBI Taxonomy" id="10212"/>
    <lineage>
        <taxon>Eukaryota</taxon>
        <taxon>Metazoa</taxon>
        <taxon>Spiralia</taxon>
        <taxon>Lophotrochozoa</taxon>
        <taxon>Bryozoa</taxon>
        <taxon>Gymnolaemata</taxon>
        <taxon>Cheilostomatida</taxon>
        <taxon>Flustrina</taxon>
        <taxon>Buguloidea</taxon>
        <taxon>Bugulidae</taxon>
        <taxon>Bugula</taxon>
    </lineage>
</organism>
<evidence type="ECO:0000256" key="5">
    <source>
        <dbReference type="PROSITE-ProRule" id="PRU00277"/>
    </source>
</evidence>
<evidence type="ECO:0000256" key="4">
    <source>
        <dbReference type="PIRNR" id="PIRNR001473"/>
    </source>
</evidence>
<feature type="compositionally biased region" description="Acidic residues" evidence="6">
    <location>
        <begin position="155"/>
        <end position="166"/>
    </location>
</feature>
<proteinExistence type="inferred from homology"/>
<dbReference type="GO" id="GO:0000785">
    <property type="term" value="C:chromatin"/>
    <property type="evidence" value="ECO:0007669"/>
    <property type="project" value="TreeGrafter"/>
</dbReference>
<name>A0A7J7KQ07_BUGNE</name>
<feature type="region of interest" description="Disordered" evidence="6">
    <location>
        <begin position="105"/>
        <end position="166"/>
    </location>
</feature>
<feature type="compositionally biased region" description="Low complexity" evidence="6">
    <location>
        <begin position="229"/>
        <end position="297"/>
    </location>
</feature>
<dbReference type="Pfam" id="PF17800">
    <property type="entry name" value="NPL"/>
    <property type="match status" value="1"/>
</dbReference>
<evidence type="ECO:0000256" key="3">
    <source>
        <dbReference type="ARBA" id="ARBA00023235"/>
    </source>
</evidence>
<comment type="caution">
    <text evidence="8">The sequence shown here is derived from an EMBL/GenBank/DDBJ whole genome shotgun (WGS) entry which is preliminary data.</text>
</comment>
<dbReference type="GO" id="GO:0003755">
    <property type="term" value="F:peptidyl-prolyl cis-trans isomerase activity"/>
    <property type="evidence" value="ECO:0007669"/>
    <property type="project" value="UniProtKB-KW"/>
</dbReference>
<dbReference type="InterPro" id="IPR001179">
    <property type="entry name" value="PPIase_FKBP_dom"/>
</dbReference>
<dbReference type="InterPro" id="IPR023566">
    <property type="entry name" value="PPIase_Fpr3/Fpr4-like"/>
</dbReference>
<evidence type="ECO:0000256" key="1">
    <source>
        <dbReference type="ARBA" id="ARBA00000971"/>
    </source>
</evidence>
<comment type="similarity">
    <text evidence="4">Belongs to the FKBP-type PPIase family.</text>
</comment>
<keyword evidence="2 4" id="KW-0697">Rotamase</keyword>
<feature type="compositionally biased region" description="Polar residues" evidence="6">
    <location>
        <begin position="210"/>
        <end position="228"/>
    </location>
</feature>
<dbReference type="Gene3D" id="2.60.120.340">
    <property type="entry name" value="Nucleoplasmin core domain"/>
    <property type="match status" value="1"/>
</dbReference>
<comment type="catalytic activity">
    <reaction evidence="1 4 5">
        <text>[protein]-peptidylproline (omega=180) = [protein]-peptidylproline (omega=0)</text>
        <dbReference type="Rhea" id="RHEA:16237"/>
        <dbReference type="Rhea" id="RHEA-COMP:10747"/>
        <dbReference type="Rhea" id="RHEA-COMP:10748"/>
        <dbReference type="ChEBI" id="CHEBI:83833"/>
        <dbReference type="ChEBI" id="CHEBI:83834"/>
        <dbReference type="EC" id="5.2.1.8"/>
    </reaction>
</comment>
<dbReference type="PANTHER" id="PTHR43811">
    <property type="entry name" value="FKBP-TYPE PEPTIDYL-PROLYL CIS-TRANS ISOMERASE FKPA"/>
    <property type="match status" value="1"/>
</dbReference>
<dbReference type="InterPro" id="IPR041232">
    <property type="entry name" value="NPL"/>
</dbReference>
<dbReference type="SUPFAM" id="SSF54534">
    <property type="entry name" value="FKBP-like"/>
    <property type="match status" value="1"/>
</dbReference>
<evidence type="ECO:0000313" key="8">
    <source>
        <dbReference type="EMBL" id="KAF6040266.1"/>
    </source>
</evidence>
<dbReference type="GO" id="GO:0005730">
    <property type="term" value="C:nucleolus"/>
    <property type="evidence" value="ECO:0007669"/>
    <property type="project" value="TreeGrafter"/>
</dbReference>
<sequence>MVVIKEVGPENEMFWGVTLENGKTYTQTAQTSFHISMAAIEPKAGSKDLTSVYVRQNDQEYLLCTLQQGLLYQQALDLGFMAGESLTLFTSGKSTVHMTGYRVHDDSEDFEGGEDSDMMESSSEDEDVSPPLKKLKTTSGTSLKRGKQNVKAFDEVDSDDSDEEMDDLDGLLNLQAEESDEEMTKIMVPLVEAALATLKQNLKERDQLPHSKQTPNGKATSKSSDSSLKQAKTPQPASKKPQQQSKSPQQQGKTPQQKSKTPQQQGKTPQQQGKTPQQQGKTPQQQGKTPQQQGKTPKQGKDVKEPVKTPQQKQESKTPLKRKLPNGLVIEELKEGHGPEAKNNKMVHVYYTGKLSSGKVFDSSTTGKPFKFRLGKNEVIKGWEVGLQGMKVGGKRRLTVPPNLAYGNDRSSGLPPNSTLHFDIELKSTS</sequence>
<evidence type="ECO:0000256" key="2">
    <source>
        <dbReference type="ARBA" id="ARBA00023110"/>
    </source>
</evidence>
<keyword evidence="3 4" id="KW-0413">Isomerase</keyword>
<evidence type="ECO:0000313" key="9">
    <source>
        <dbReference type="Proteomes" id="UP000593567"/>
    </source>
</evidence>
<feature type="domain" description="PPIase FKBP-type" evidence="7">
    <location>
        <begin position="344"/>
        <end position="430"/>
    </location>
</feature>
<reference evidence="8" key="1">
    <citation type="submission" date="2020-06" db="EMBL/GenBank/DDBJ databases">
        <title>Draft genome of Bugula neritina, a colonial animal packing powerful symbionts and potential medicines.</title>
        <authorList>
            <person name="Rayko M."/>
        </authorList>
    </citation>
    <scope>NUCLEOTIDE SEQUENCE [LARGE SCALE GENOMIC DNA]</scope>
    <source>
        <strain evidence="8">Kwan_BN1</strain>
    </source>
</reference>
<dbReference type="EC" id="5.2.1.8" evidence="4"/>
<dbReference type="EMBL" id="VXIV02000163">
    <property type="protein sequence ID" value="KAF6040266.1"/>
    <property type="molecule type" value="Genomic_DNA"/>
</dbReference>
<dbReference type="Proteomes" id="UP000593567">
    <property type="component" value="Unassembled WGS sequence"/>
</dbReference>
<dbReference type="Gene3D" id="3.10.50.40">
    <property type="match status" value="1"/>
</dbReference>
<evidence type="ECO:0000256" key="6">
    <source>
        <dbReference type="SAM" id="MobiDB-lite"/>
    </source>
</evidence>
<accession>A0A7J7KQ07</accession>